<sequence>MEHERCYVYQPPETEERAPKRQRVDKSLFQPQLKERLQIYRDLWAEQEQRIQTTLEEADSATQEQIVDFVSASGSSLDEPKFAIPTGLVVAGPSIASHGPYFERLGRKIRSDTESAYILLSSGECPNLKTLLKNLIKKATSRIEDEDDDDLEQSSRPSRHGPKLLNYDLRHIQDWRKKNRVSSVVVTIQDSEAFDAGLLIDLIDLLHSWLDRIPFVLLFGIATSADSFEDRLAGQSLRNLEGERFDVTQSDDIVEKLFSATVASLDNRLFIGPQLCRRMLDRQKDYVQNVQDFCDGLKYAYMSHFYASVPSIFLNHKLRFEDLQADAIEAVRNLPSFRRHIENLHEQDSFSRQLVRELLEADQVVFKELQYSTTSAQEELSVLNHAAQVLFSIREALQMTPRVKASIIWIRAASADLLDSPLLRETMLTLKKTPSDKFAKLLSTLSNLSDKKDMMYDKGSKQGRDSMDVSGIKKEFDSILKQQDASTPLRTEHDVRSDSVRATVVAQKVLLSKHKAALSKQDQAYSDLVTRLHNQLESFFKIALIDLQILPYSEVFTYDLKSPHLEVFQPKPRFSVERAMASPHDYLNCDCCSAVDGKESALGARQPATAIVYQMYLESGALVNVTDLWSAFKAIAGDEDDGDESKTMALFQRALAELRYLGLLRPTKKKTDHVAKVMWKGL</sequence>
<evidence type="ECO:0000313" key="1">
    <source>
        <dbReference type="EMBL" id="KAF2627954.1"/>
    </source>
</evidence>
<comment type="caution">
    <text evidence="1">The sequence shown here is derived from an EMBL/GenBank/DDBJ whole genome shotgun (WGS) entry which is preliminary data.</text>
</comment>
<reference evidence="1" key="1">
    <citation type="journal article" date="2020" name="Stud. Mycol.">
        <title>101 Dothideomycetes genomes: a test case for predicting lifestyles and emergence of pathogens.</title>
        <authorList>
            <person name="Haridas S."/>
            <person name="Albert R."/>
            <person name="Binder M."/>
            <person name="Bloem J."/>
            <person name="Labutti K."/>
            <person name="Salamov A."/>
            <person name="Andreopoulos B."/>
            <person name="Baker S."/>
            <person name="Barry K."/>
            <person name="Bills G."/>
            <person name="Bluhm B."/>
            <person name="Cannon C."/>
            <person name="Castanera R."/>
            <person name="Culley D."/>
            <person name="Daum C."/>
            <person name="Ezra D."/>
            <person name="Gonzalez J."/>
            <person name="Henrissat B."/>
            <person name="Kuo A."/>
            <person name="Liang C."/>
            <person name="Lipzen A."/>
            <person name="Lutzoni F."/>
            <person name="Magnuson J."/>
            <person name="Mondo S."/>
            <person name="Nolan M."/>
            <person name="Ohm R."/>
            <person name="Pangilinan J."/>
            <person name="Park H.-J."/>
            <person name="Ramirez L."/>
            <person name="Alfaro M."/>
            <person name="Sun H."/>
            <person name="Tritt A."/>
            <person name="Yoshinaga Y."/>
            <person name="Zwiers L.-H."/>
            <person name="Turgeon B."/>
            <person name="Goodwin S."/>
            <person name="Spatafora J."/>
            <person name="Crous P."/>
            <person name="Grigoriev I."/>
        </authorList>
    </citation>
    <scope>NUCLEOTIDE SEQUENCE</scope>
    <source>
        <strain evidence="1">CBS 525.71</strain>
    </source>
</reference>
<dbReference type="EMBL" id="MU006715">
    <property type="protein sequence ID" value="KAF2627954.1"/>
    <property type="molecule type" value="Genomic_DNA"/>
</dbReference>
<dbReference type="Proteomes" id="UP000799754">
    <property type="component" value="Unassembled WGS sequence"/>
</dbReference>
<organism evidence="1 2">
    <name type="scientific">Macroventuria anomochaeta</name>
    <dbReference type="NCBI Taxonomy" id="301207"/>
    <lineage>
        <taxon>Eukaryota</taxon>
        <taxon>Fungi</taxon>
        <taxon>Dikarya</taxon>
        <taxon>Ascomycota</taxon>
        <taxon>Pezizomycotina</taxon>
        <taxon>Dothideomycetes</taxon>
        <taxon>Pleosporomycetidae</taxon>
        <taxon>Pleosporales</taxon>
        <taxon>Pleosporineae</taxon>
        <taxon>Didymellaceae</taxon>
        <taxon>Macroventuria</taxon>
    </lineage>
</organism>
<accession>A0ACB6S430</accession>
<name>A0ACB6S430_9PLEO</name>
<evidence type="ECO:0000313" key="2">
    <source>
        <dbReference type="Proteomes" id="UP000799754"/>
    </source>
</evidence>
<keyword evidence="2" id="KW-1185">Reference proteome</keyword>
<proteinExistence type="predicted"/>
<gene>
    <name evidence="1" type="ORF">BU25DRAFT_439878</name>
</gene>
<protein>
    <submittedName>
        <fullName evidence="1">Origin recognition complex subunit</fullName>
    </submittedName>
</protein>